<dbReference type="Gene3D" id="3.50.30.30">
    <property type="match status" value="1"/>
</dbReference>
<evidence type="ECO:0000256" key="8">
    <source>
        <dbReference type="SAM" id="MobiDB-lite"/>
    </source>
</evidence>
<dbReference type="GO" id="GO:0008270">
    <property type="term" value="F:zinc ion binding"/>
    <property type="evidence" value="ECO:0007669"/>
    <property type="project" value="UniProtKB-KW"/>
</dbReference>
<dbReference type="Pfam" id="PF02225">
    <property type="entry name" value="PA"/>
    <property type="match status" value="1"/>
</dbReference>
<name>A0A8C5KPP3_JACJA</name>
<dbReference type="Ensembl" id="ENSJJAT00000019664.1">
    <property type="protein sequence ID" value="ENSJJAP00000013175.1"/>
    <property type="gene ID" value="ENSJJAG00000016014.1"/>
</dbReference>
<evidence type="ECO:0000259" key="10">
    <source>
        <dbReference type="Pfam" id="PF02225"/>
    </source>
</evidence>
<dbReference type="AlphaFoldDB" id="A0A8C5KPP3"/>
<dbReference type="GeneTree" id="ENSGT00940000158347"/>
<evidence type="ECO:0000256" key="5">
    <source>
        <dbReference type="ARBA" id="ARBA00022833"/>
    </source>
</evidence>
<evidence type="ECO:0000256" key="2">
    <source>
        <dbReference type="ARBA" id="ARBA00022692"/>
    </source>
</evidence>
<evidence type="ECO:0000256" key="7">
    <source>
        <dbReference type="ARBA" id="ARBA00023136"/>
    </source>
</evidence>
<evidence type="ECO:0000256" key="4">
    <source>
        <dbReference type="ARBA" id="ARBA00022771"/>
    </source>
</evidence>
<dbReference type="Proteomes" id="UP000694385">
    <property type="component" value="Unassembled WGS sequence"/>
</dbReference>
<dbReference type="SUPFAM" id="SSF52025">
    <property type="entry name" value="PA domain"/>
    <property type="match status" value="1"/>
</dbReference>
<evidence type="ECO:0000313" key="11">
    <source>
        <dbReference type="Ensembl" id="ENSJJAP00000013175.1"/>
    </source>
</evidence>
<reference evidence="11" key="2">
    <citation type="submission" date="2025-09" db="UniProtKB">
        <authorList>
            <consortium name="Ensembl"/>
        </authorList>
    </citation>
    <scope>IDENTIFICATION</scope>
</reference>
<proteinExistence type="predicted"/>
<keyword evidence="2 9" id="KW-0812">Transmembrane</keyword>
<evidence type="ECO:0000256" key="9">
    <source>
        <dbReference type="SAM" id="Phobius"/>
    </source>
</evidence>
<keyword evidence="7 9" id="KW-0472">Membrane</keyword>
<accession>A0A8C5KPP3</accession>
<comment type="subcellular location">
    <subcellularLocation>
        <location evidence="1">Membrane</location>
    </subcellularLocation>
</comment>
<gene>
    <name evidence="11" type="primary">Rnf128</name>
</gene>
<feature type="transmembrane region" description="Helical" evidence="9">
    <location>
        <begin position="12"/>
        <end position="32"/>
    </location>
</feature>
<feature type="domain" description="PA" evidence="10">
    <location>
        <begin position="74"/>
        <end position="153"/>
    </location>
</feature>
<organism evidence="11 12">
    <name type="scientific">Jaculus jaculus</name>
    <name type="common">Lesser Egyptian jerboa</name>
    <dbReference type="NCBI Taxonomy" id="51337"/>
    <lineage>
        <taxon>Eukaryota</taxon>
        <taxon>Metazoa</taxon>
        <taxon>Chordata</taxon>
        <taxon>Craniata</taxon>
        <taxon>Vertebrata</taxon>
        <taxon>Euteleostomi</taxon>
        <taxon>Mammalia</taxon>
        <taxon>Eutheria</taxon>
        <taxon>Euarchontoglires</taxon>
        <taxon>Glires</taxon>
        <taxon>Rodentia</taxon>
        <taxon>Myomorpha</taxon>
        <taxon>Dipodoidea</taxon>
        <taxon>Dipodidae</taxon>
        <taxon>Dipodinae</taxon>
        <taxon>Jaculus</taxon>
    </lineage>
</organism>
<keyword evidence="12" id="KW-1185">Reference proteome</keyword>
<dbReference type="CDD" id="cd02122">
    <property type="entry name" value="PA_GRAIL_like"/>
    <property type="match status" value="1"/>
</dbReference>
<keyword evidence="3" id="KW-0479">Metal-binding</keyword>
<evidence type="ECO:0000256" key="3">
    <source>
        <dbReference type="ARBA" id="ARBA00022723"/>
    </source>
</evidence>
<evidence type="ECO:0000313" key="12">
    <source>
        <dbReference type="Proteomes" id="UP000694385"/>
    </source>
</evidence>
<dbReference type="FunFam" id="3.50.30.30:FF:000003">
    <property type="entry name" value="E3 ubiquitin-protein ligase RNF128"/>
    <property type="match status" value="1"/>
</dbReference>
<feature type="compositionally biased region" description="Basic and acidic residues" evidence="8">
    <location>
        <begin position="357"/>
        <end position="369"/>
    </location>
</feature>
<keyword evidence="5" id="KW-0862">Zinc</keyword>
<dbReference type="InterPro" id="IPR003137">
    <property type="entry name" value="PA_domain"/>
</dbReference>
<reference evidence="11" key="1">
    <citation type="submission" date="2025-08" db="UniProtKB">
        <authorList>
            <consortium name="Ensembl"/>
        </authorList>
    </citation>
    <scope>IDENTIFICATION</scope>
</reference>
<keyword evidence="6 9" id="KW-1133">Transmembrane helix</keyword>
<protein>
    <submittedName>
        <fullName evidence="11">Ring finger protein 128</fullName>
    </submittedName>
</protein>
<dbReference type="GO" id="GO:0016020">
    <property type="term" value="C:membrane"/>
    <property type="evidence" value="ECO:0007669"/>
    <property type="project" value="UniProtKB-SubCell"/>
</dbReference>
<evidence type="ECO:0000256" key="6">
    <source>
        <dbReference type="ARBA" id="ARBA00022989"/>
    </source>
</evidence>
<dbReference type="FunFam" id="3.30.40.10:FF:000009">
    <property type="entry name" value="E3 ubiquitin-protein ligase RNF130"/>
    <property type="match status" value="1"/>
</dbReference>
<sequence length="369" mass="40577">MNQESKHSFFQLLVIFTILLKISTSFSMNAYVTVTYYNETSNYTTTETCECGVYGLASPVANAMGVVGIPTNGNYQACDYNTEFTNTKKPWIALIERGNCTFSEKIQTAGRRNADAVVIYNAPETGNQTIQMANFGAGDIVAIMIGNLKGTKILQSIQRGIQVTMVIEVGKKHGPWVNHYSIFFVSVSFFIITAATVGYFIFYSARRLRNARAQSRKQRQLKADAKKAIGRLQQRTLKQGDKEIGPDGDSCAVCIELYKPNDLVRILTCVDVEDGSVSLQVPVSNDTSNSASPHEEDNHSETASSGYASVQGADEPPLEEHVQSANENLQLVNHEASSVAVDVVPHVDNPTFEEDETPNHETNAREIKS</sequence>
<keyword evidence="4" id="KW-0863">Zinc-finger</keyword>
<evidence type="ECO:0000256" key="1">
    <source>
        <dbReference type="ARBA" id="ARBA00004370"/>
    </source>
</evidence>
<feature type="compositionally biased region" description="Polar residues" evidence="8">
    <location>
        <begin position="280"/>
        <end position="292"/>
    </location>
</feature>
<feature type="transmembrane region" description="Helical" evidence="9">
    <location>
        <begin position="180"/>
        <end position="202"/>
    </location>
</feature>
<dbReference type="InterPro" id="IPR046450">
    <property type="entry name" value="PA_dom_sf"/>
</dbReference>
<feature type="region of interest" description="Disordered" evidence="8">
    <location>
        <begin position="280"/>
        <end position="369"/>
    </location>
</feature>